<dbReference type="PROSITE" id="PS01050">
    <property type="entry name" value="YJEF_C_2"/>
    <property type="match status" value="1"/>
</dbReference>
<dbReference type="Gene3D" id="3.40.1190.20">
    <property type="match status" value="1"/>
</dbReference>
<dbReference type="GO" id="GO:0052856">
    <property type="term" value="F:NAD(P)HX epimerase activity"/>
    <property type="evidence" value="ECO:0007669"/>
    <property type="project" value="TreeGrafter"/>
</dbReference>
<gene>
    <name evidence="6" type="primary">nnrD</name>
    <name evidence="8" type="ORF">HHJ77_04730</name>
</gene>
<dbReference type="RefSeq" id="WP_169762490.1">
    <property type="nucleotide sequence ID" value="NZ_JABCUQ010000010.1"/>
</dbReference>
<feature type="binding site" evidence="6">
    <location>
        <position position="157"/>
    </location>
    <ligand>
        <name>(6S)-NADPHX</name>
        <dbReference type="ChEBI" id="CHEBI:64076"/>
    </ligand>
</feature>
<dbReference type="HAMAP" id="MF_01965">
    <property type="entry name" value="NADHX_dehydratase"/>
    <property type="match status" value="1"/>
</dbReference>
<dbReference type="PANTHER" id="PTHR12592:SF0">
    <property type="entry name" value="ATP-DEPENDENT (S)-NAD(P)H-HYDRATE DEHYDRATASE"/>
    <property type="match status" value="1"/>
</dbReference>
<feature type="domain" description="YjeF C-terminal" evidence="7">
    <location>
        <begin position="22"/>
        <end position="286"/>
    </location>
</feature>
<keyword evidence="4 6" id="KW-0520">NAD</keyword>
<evidence type="ECO:0000259" key="7">
    <source>
        <dbReference type="PROSITE" id="PS51383"/>
    </source>
</evidence>
<dbReference type="EMBL" id="JABCUS010000008">
    <property type="protein sequence ID" value="NMX03247.1"/>
    <property type="molecule type" value="Genomic_DNA"/>
</dbReference>
<comment type="function">
    <text evidence="6">Catalyzes the dehydration of the S-form of NAD(P)HX at the expense of ADP, which is converted to AMP. Together with NAD(P)HX epimerase, which catalyzes the epimerization of the S- and R-forms, the enzyme allows the repair of both epimers of NAD(P)HX, a damaged form of NAD(P)H that is a result of enzymatic or heat-dependent hydration.</text>
</comment>
<dbReference type="GO" id="GO:0110051">
    <property type="term" value="P:metabolite repair"/>
    <property type="evidence" value="ECO:0007669"/>
    <property type="project" value="TreeGrafter"/>
</dbReference>
<comment type="catalytic activity">
    <reaction evidence="6">
        <text>(6S)-NADPHX + ADP = AMP + phosphate + NADPH + H(+)</text>
        <dbReference type="Rhea" id="RHEA:32235"/>
        <dbReference type="ChEBI" id="CHEBI:15378"/>
        <dbReference type="ChEBI" id="CHEBI:43474"/>
        <dbReference type="ChEBI" id="CHEBI:57783"/>
        <dbReference type="ChEBI" id="CHEBI:64076"/>
        <dbReference type="ChEBI" id="CHEBI:456215"/>
        <dbReference type="ChEBI" id="CHEBI:456216"/>
        <dbReference type="EC" id="4.2.1.136"/>
    </reaction>
</comment>
<dbReference type="GO" id="GO:0046496">
    <property type="term" value="P:nicotinamide nucleotide metabolic process"/>
    <property type="evidence" value="ECO:0007669"/>
    <property type="project" value="UniProtKB-UniRule"/>
</dbReference>
<feature type="binding site" evidence="6">
    <location>
        <position position="228"/>
    </location>
    <ligand>
        <name>AMP</name>
        <dbReference type="ChEBI" id="CHEBI:456215"/>
    </ligand>
</feature>
<feature type="binding site" evidence="6">
    <location>
        <position position="229"/>
    </location>
    <ligand>
        <name>(6S)-NADPHX</name>
        <dbReference type="ChEBI" id="CHEBI:64076"/>
    </ligand>
</feature>
<keyword evidence="2 6" id="KW-0067">ATP-binding</keyword>
<evidence type="ECO:0000256" key="3">
    <source>
        <dbReference type="ARBA" id="ARBA00022857"/>
    </source>
</evidence>
<proteinExistence type="inferred from homology"/>
<comment type="subunit">
    <text evidence="6">Homotetramer.</text>
</comment>
<keyword evidence="3 6" id="KW-0521">NADP</keyword>
<dbReference type="CDD" id="cd01171">
    <property type="entry name" value="YXKO-related"/>
    <property type="match status" value="1"/>
</dbReference>
<comment type="caution">
    <text evidence="8">The sequence shown here is derived from an EMBL/GenBank/DDBJ whole genome shotgun (WGS) entry which is preliminary data.</text>
</comment>
<keyword evidence="1 6" id="KW-0547">Nucleotide-binding</keyword>
<name>A0A7Y0UT43_9ACTO</name>
<dbReference type="PANTHER" id="PTHR12592">
    <property type="entry name" value="ATP-DEPENDENT (S)-NAD(P)H-HYDRATE DEHYDRATASE FAMILY MEMBER"/>
    <property type="match status" value="1"/>
</dbReference>
<feature type="binding site" evidence="6">
    <location>
        <begin position="199"/>
        <end position="203"/>
    </location>
    <ligand>
        <name>AMP</name>
        <dbReference type="ChEBI" id="CHEBI:456215"/>
    </ligand>
</feature>
<dbReference type="InterPro" id="IPR029056">
    <property type="entry name" value="Ribokinase-like"/>
</dbReference>
<dbReference type="PROSITE" id="PS51383">
    <property type="entry name" value="YJEF_C_3"/>
    <property type="match status" value="1"/>
</dbReference>
<evidence type="ECO:0000313" key="9">
    <source>
        <dbReference type="Proteomes" id="UP000575397"/>
    </source>
</evidence>
<dbReference type="EC" id="4.2.1.136" evidence="6"/>
<dbReference type="SUPFAM" id="SSF53613">
    <property type="entry name" value="Ribokinase-like"/>
    <property type="match status" value="1"/>
</dbReference>
<sequence>MIRGYAPQFGTDLELPLVNLVTRQDVARLWPWPQFSDDKYSRGVLAVVAGTAKYPGAGVLVATAALHAGQSYLRYLGEPAVQNLVLAAAPEVVLGAGQAQALVMGSGFDGQIPEHRAQLEQTWREHQAGGYVLLDAGALALVGSEIAPHERCLLTPHAGEAARLAQQLGHHTTREDIESRPYYWARWLARETGATVLLKGEITAIAAPDGELFVVTHGTADLATAGSGDVLAGVVGFLLASTRCHLDLATIAAIGAWLHAEAGRLAAPTPSATKIAAAIRPALKRLQLRKRYALR</sequence>
<dbReference type="GO" id="GO:0052855">
    <property type="term" value="F:ADP-dependent NAD(P)H-hydrate dehydratase activity"/>
    <property type="evidence" value="ECO:0007669"/>
    <property type="project" value="UniProtKB-UniRule"/>
</dbReference>
<evidence type="ECO:0000256" key="4">
    <source>
        <dbReference type="ARBA" id="ARBA00023027"/>
    </source>
</evidence>
<evidence type="ECO:0000256" key="2">
    <source>
        <dbReference type="ARBA" id="ARBA00022840"/>
    </source>
</evidence>
<feature type="binding site" evidence="6">
    <location>
        <position position="57"/>
    </location>
    <ligand>
        <name>(6S)-NADPHX</name>
        <dbReference type="ChEBI" id="CHEBI:64076"/>
    </ligand>
</feature>
<dbReference type="Pfam" id="PF01256">
    <property type="entry name" value="Carb_kinase"/>
    <property type="match status" value="1"/>
</dbReference>
<evidence type="ECO:0000256" key="6">
    <source>
        <dbReference type="HAMAP-Rule" id="MF_01965"/>
    </source>
</evidence>
<dbReference type="InterPro" id="IPR017953">
    <property type="entry name" value="Carbohydrate_kinase_pred_CS"/>
</dbReference>
<evidence type="ECO:0000256" key="5">
    <source>
        <dbReference type="ARBA" id="ARBA00023239"/>
    </source>
</evidence>
<dbReference type="Proteomes" id="UP000575397">
    <property type="component" value="Unassembled WGS sequence"/>
</dbReference>
<accession>A0A7Y0UT43</accession>
<comment type="catalytic activity">
    <reaction evidence="6">
        <text>(6S)-NADHX + ADP = AMP + phosphate + NADH + H(+)</text>
        <dbReference type="Rhea" id="RHEA:32223"/>
        <dbReference type="ChEBI" id="CHEBI:15378"/>
        <dbReference type="ChEBI" id="CHEBI:43474"/>
        <dbReference type="ChEBI" id="CHEBI:57945"/>
        <dbReference type="ChEBI" id="CHEBI:64074"/>
        <dbReference type="ChEBI" id="CHEBI:456215"/>
        <dbReference type="ChEBI" id="CHEBI:456216"/>
        <dbReference type="EC" id="4.2.1.136"/>
    </reaction>
</comment>
<evidence type="ECO:0000313" key="8">
    <source>
        <dbReference type="EMBL" id="NMX03247.1"/>
    </source>
</evidence>
<reference evidence="8 9" key="1">
    <citation type="submission" date="2020-04" db="EMBL/GenBank/DDBJ databases">
        <title>Antimicrobial susceptibility and clonality of vaginal-derived multi-drug resistant Mobiluncus isolates in China.</title>
        <authorList>
            <person name="Zhang X."/>
        </authorList>
    </citation>
    <scope>NUCLEOTIDE SEQUENCE [LARGE SCALE GENOMIC DNA]</scope>
    <source>
        <strain evidence="8 9">12</strain>
    </source>
</reference>
<comment type="cofactor">
    <cofactor evidence="6">
        <name>Mg(2+)</name>
        <dbReference type="ChEBI" id="CHEBI:18420"/>
    </cofactor>
</comment>
<feature type="binding site" evidence="6">
    <location>
        <position position="107"/>
    </location>
    <ligand>
        <name>(6S)-NADPHX</name>
        <dbReference type="ChEBI" id="CHEBI:64076"/>
    </ligand>
</feature>
<comment type="similarity">
    <text evidence="6">Belongs to the NnrD/CARKD family.</text>
</comment>
<dbReference type="AlphaFoldDB" id="A0A7Y0UT43"/>
<evidence type="ECO:0000256" key="1">
    <source>
        <dbReference type="ARBA" id="ARBA00022741"/>
    </source>
</evidence>
<protein>
    <recommendedName>
        <fullName evidence="6">ADP-dependent (S)-NAD(P)H-hydrate dehydratase</fullName>
        <ecNumber evidence="6">4.2.1.136</ecNumber>
    </recommendedName>
    <alternativeName>
        <fullName evidence="6">ADP-dependent NAD(P)HX dehydratase</fullName>
    </alternativeName>
</protein>
<organism evidence="8 9">
    <name type="scientific">Mobiluncus mulieris</name>
    <dbReference type="NCBI Taxonomy" id="2052"/>
    <lineage>
        <taxon>Bacteria</taxon>
        <taxon>Bacillati</taxon>
        <taxon>Actinomycetota</taxon>
        <taxon>Actinomycetes</taxon>
        <taxon>Actinomycetales</taxon>
        <taxon>Actinomycetaceae</taxon>
        <taxon>Mobiluncus</taxon>
    </lineage>
</organism>
<dbReference type="InterPro" id="IPR000631">
    <property type="entry name" value="CARKD"/>
</dbReference>
<keyword evidence="5 6" id="KW-0456">Lyase</keyword>
<dbReference type="GO" id="GO:0005524">
    <property type="term" value="F:ATP binding"/>
    <property type="evidence" value="ECO:0007669"/>
    <property type="project" value="UniProtKB-KW"/>
</dbReference>